<protein>
    <submittedName>
        <fullName evidence="1">Uncharacterized protein</fullName>
    </submittedName>
</protein>
<dbReference type="AlphaFoldDB" id="A0A397W358"/>
<dbReference type="EMBL" id="QKWP01000063">
    <property type="protein sequence ID" value="RIB28501.1"/>
    <property type="molecule type" value="Genomic_DNA"/>
</dbReference>
<keyword evidence="2" id="KW-1185">Reference proteome</keyword>
<organism evidence="1 2">
    <name type="scientific">Gigaspora rosea</name>
    <dbReference type="NCBI Taxonomy" id="44941"/>
    <lineage>
        <taxon>Eukaryota</taxon>
        <taxon>Fungi</taxon>
        <taxon>Fungi incertae sedis</taxon>
        <taxon>Mucoromycota</taxon>
        <taxon>Glomeromycotina</taxon>
        <taxon>Glomeromycetes</taxon>
        <taxon>Diversisporales</taxon>
        <taxon>Gigasporaceae</taxon>
        <taxon>Gigaspora</taxon>
    </lineage>
</organism>
<gene>
    <name evidence="1" type="ORF">C2G38_1458545</name>
</gene>
<sequence length="106" mass="11693">MNSLTVLSLAIILFIVDSSGISIFLVLIEFIISVTISLSIVLVSIFMLLRIIIELSHFAVRTIPKGPLLISVNSLNKLYSYCFITLFSSLLMFLLINSVKVSAIIS</sequence>
<proteinExistence type="predicted"/>
<evidence type="ECO:0000313" key="1">
    <source>
        <dbReference type="EMBL" id="RIB28501.1"/>
    </source>
</evidence>
<accession>A0A397W358</accession>
<comment type="caution">
    <text evidence="1">The sequence shown here is derived from an EMBL/GenBank/DDBJ whole genome shotgun (WGS) entry which is preliminary data.</text>
</comment>
<name>A0A397W358_9GLOM</name>
<dbReference type="Proteomes" id="UP000266673">
    <property type="component" value="Unassembled WGS sequence"/>
</dbReference>
<evidence type="ECO:0000313" key="2">
    <source>
        <dbReference type="Proteomes" id="UP000266673"/>
    </source>
</evidence>
<reference evidence="1 2" key="1">
    <citation type="submission" date="2018-06" db="EMBL/GenBank/DDBJ databases">
        <title>Comparative genomics reveals the genomic features of Rhizophagus irregularis, R. cerebriforme, R. diaphanum and Gigaspora rosea, and their symbiotic lifestyle signature.</title>
        <authorList>
            <person name="Morin E."/>
            <person name="San Clemente H."/>
            <person name="Chen E.C.H."/>
            <person name="De La Providencia I."/>
            <person name="Hainaut M."/>
            <person name="Kuo A."/>
            <person name="Kohler A."/>
            <person name="Murat C."/>
            <person name="Tang N."/>
            <person name="Roy S."/>
            <person name="Loubradou J."/>
            <person name="Henrissat B."/>
            <person name="Grigoriev I.V."/>
            <person name="Corradi N."/>
            <person name="Roux C."/>
            <person name="Martin F.M."/>
        </authorList>
    </citation>
    <scope>NUCLEOTIDE SEQUENCE [LARGE SCALE GENOMIC DNA]</scope>
    <source>
        <strain evidence="1 2">DAOM 194757</strain>
    </source>
</reference>